<keyword evidence="17" id="KW-0413">Isomerase</keyword>
<evidence type="ECO:0000259" key="15">
    <source>
        <dbReference type="Pfam" id="PF08436"/>
    </source>
</evidence>
<keyword evidence="8 13" id="KW-0464">Manganese</keyword>
<comment type="function">
    <text evidence="11 13">Catalyzes the NADPH-dependent rearrangement and reduction of 1-deoxy-D-xylulose-5-phosphate (DXP) to 2-C-methyl-D-erythritol 4-phosphate (MEP).</text>
</comment>
<evidence type="ECO:0000313" key="18">
    <source>
        <dbReference type="Proteomes" id="UP000464480"/>
    </source>
</evidence>
<comment type="cofactor">
    <cofactor evidence="1">
        <name>Co(2+)</name>
        <dbReference type="ChEBI" id="CHEBI:48828"/>
    </cofactor>
</comment>
<dbReference type="GO" id="GO:0051484">
    <property type="term" value="P:isopentenyl diphosphate biosynthetic process, methylerythritol 4-phosphate pathway involved in terpenoid biosynthetic process"/>
    <property type="evidence" value="ECO:0007669"/>
    <property type="project" value="UniProtKB-ARBA"/>
</dbReference>
<dbReference type="InterPro" id="IPR036291">
    <property type="entry name" value="NAD(P)-bd_dom_sf"/>
</dbReference>
<sequence>MSSVQRITVLGATGSIGLSTLDVIARHPERYQVFALSGYSRIDELLALCVRHRPVYAVVPNDEAAARLRDGLLGAGCTAQVLVGEAGLCEVAAAPEVDAVMAAIVGAAGLRPTLAAVEAGKKVLLANKEALVMSGALFMDAVRRSGAVLLPIDSEHNAIFQCLPGDYARGLSQVGVRRILLTASGGPFRETPQAALVDVTPEQACAHPNWSMGRKISVDSASMMNKGLELIEACWLFDAAPAKVEVVVHPQSVIHSLVDYVDGSVLAQLGNPDMRTPIANALAWPERIDSGVAPLDLFAIARLDFQAPDEQRFPCLRLAREAAEAGNSAPAVLNAANEVAVEAFLQRRIRFPEIAGMIEQVLDQEPVVAVPSLEAVFAADQRARELAREWLRRHGR</sequence>
<keyword evidence="6 13" id="KW-0521">NADP</keyword>
<evidence type="ECO:0000256" key="12">
    <source>
        <dbReference type="ARBA" id="ARBA00071224"/>
    </source>
</evidence>
<feature type="binding site" evidence="13">
    <location>
        <position position="14"/>
    </location>
    <ligand>
        <name>NADPH</name>
        <dbReference type="ChEBI" id="CHEBI:57783"/>
    </ligand>
</feature>
<evidence type="ECO:0000256" key="9">
    <source>
        <dbReference type="ARBA" id="ARBA00023229"/>
    </source>
</evidence>
<dbReference type="SUPFAM" id="SSF69055">
    <property type="entry name" value="1-deoxy-D-xylulose-5-phosphate reductoisomerase, C-terminal domain"/>
    <property type="match status" value="1"/>
</dbReference>
<dbReference type="PIRSF" id="PIRSF006205">
    <property type="entry name" value="Dxp_reductismrs"/>
    <property type="match status" value="1"/>
</dbReference>
<dbReference type="GO" id="GO:0030604">
    <property type="term" value="F:1-deoxy-D-xylulose-5-phosphate reductoisomerase activity"/>
    <property type="evidence" value="ECO:0007669"/>
    <property type="project" value="UniProtKB-UniRule"/>
</dbReference>
<dbReference type="GO" id="GO:0016853">
    <property type="term" value="F:isomerase activity"/>
    <property type="evidence" value="ECO:0007669"/>
    <property type="project" value="UniProtKB-KW"/>
</dbReference>
<evidence type="ECO:0000256" key="1">
    <source>
        <dbReference type="ARBA" id="ARBA00001941"/>
    </source>
</evidence>
<feature type="domain" description="1-deoxy-D-xylulose 5-phosphate reductoisomerase N-terminal" evidence="14">
    <location>
        <begin position="7"/>
        <end position="135"/>
    </location>
</feature>
<feature type="binding site" evidence="13">
    <location>
        <position position="220"/>
    </location>
    <ligand>
        <name>1-deoxy-D-xylulose 5-phosphate</name>
        <dbReference type="ChEBI" id="CHEBI:57792"/>
    </ligand>
</feature>
<feature type="binding site" evidence="13">
    <location>
        <position position="154"/>
    </location>
    <ligand>
        <name>1-deoxy-D-xylulose 5-phosphate</name>
        <dbReference type="ChEBI" id="CHEBI:57792"/>
    </ligand>
</feature>
<evidence type="ECO:0000256" key="3">
    <source>
        <dbReference type="ARBA" id="ARBA00006825"/>
    </source>
</evidence>
<evidence type="ECO:0000256" key="6">
    <source>
        <dbReference type="ARBA" id="ARBA00022857"/>
    </source>
</evidence>
<dbReference type="Proteomes" id="UP000464480">
    <property type="component" value="Chromosome"/>
</dbReference>
<feature type="binding site" evidence="13">
    <location>
        <position position="207"/>
    </location>
    <ligand>
        <name>1-deoxy-D-xylulose 5-phosphate</name>
        <dbReference type="ChEBI" id="CHEBI:57792"/>
    </ligand>
</feature>
<evidence type="ECO:0000256" key="5">
    <source>
        <dbReference type="ARBA" id="ARBA00022723"/>
    </source>
</evidence>
<dbReference type="PANTHER" id="PTHR30525:SF0">
    <property type="entry name" value="1-DEOXY-D-XYLULOSE 5-PHOSPHATE REDUCTOISOMERASE, CHLOROPLASTIC"/>
    <property type="match status" value="1"/>
</dbReference>
<keyword evidence="9 13" id="KW-0414">Isoprene biosynthesis</keyword>
<evidence type="ECO:0000256" key="11">
    <source>
        <dbReference type="ARBA" id="ARBA00054845"/>
    </source>
</evidence>
<name>A0A6I6XLN2_PSEPU</name>
<evidence type="ECO:0000256" key="7">
    <source>
        <dbReference type="ARBA" id="ARBA00023002"/>
    </source>
</evidence>
<feature type="binding site" evidence="13">
    <location>
        <position position="155"/>
    </location>
    <ligand>
        <name>1-deoxy-D-xylulose 5-phosphate</name>
        <dbReference type="ChEBI" id="CHEBI:57792"/>
    </ligand>
</feature>
<feature type="binding site" evidence="13">
    <location>
        <position position="229"/>
    </location>
    <ligand>
        <name>1-deoxy-D-xylulose 5-phosphate</name>
        <dbReference type="ChEBI" id="CHEBI:57792"/>
    </ligand>
</feature>
<protein>
    <recommendedName>
        <fullName evidence="12 13">1-deoxy-D-xylulose 5-phosphate reductoisomerase</fullName>
        <shortName evidence="13">DXP reductoisomerase</shortName>
        <ecNumber evidence="4 13">1.1.1.267</ecNumber>
    </recommendedName>
    <alternativeName>
        <fullName evidence="13">1-deoxyxylulose-5-phosphate reductoisomerase</fullName>
    </alternativeName>
    <alternativeName>
        <fullName evidence="13">2-C-methyl-D-erythritol 4-phosphate synthase</fullName>
    </alternativeName>
</protein>
<dbReference type="PANTHER" id="PTHR30525">
    <property type="entry name" value="1-DEOXY-D-XYLULOSE 5-PHOSPHATE REDUCTOISOMERASE"/>
    <property type="match status" value="1"/>
</dbReference>
<comment type="pathway">
    <text evidence="2 13">Isoprenoid biosynthesis; isopentenyl diphosphate biosynthesis via DXP pathway; isopentenyl diphosphate from 1-deoxy-D-xylulose 5-phosphate: step 1/6.</text>
</comment>
<reference evidence="17 18" key="1">
    <citation type="submission" date="2020-02" db="EMBL/GenBank/DDBJ databases">
        <title>Pseudomonas Putida W5 Complete Genome Assembly.</title>
        <authorList>
            <person name="Yuan Z.-C."/>
            <person name="Shaw G.A."/>
            <person name="Cusano A.D."/>
            <person name="Caddey B.J."/>
            <person name="Weselowski B.J."/>
        </authorList>
    </citation>
    <scope>NUCLEOTIDE SEQUENCE [LARGE SCALE GENOMIC DNA]</scope>
    <source>
        <strain evidence="17 18">W5</strain>
    </source>
</reference>
<proteinExistence type="inferred from homology"/>
<feature type="binding site" evidence="13">
    <location>
        <position position="128"/>
    </location>
    <ligand>
        <name>1-deoxy-D-xylulose 5-phosphate</name>
        <dbReference type="ChEBI" id="CHEBI:57792"/>
    </ligand>
</feature>
<gene>
    <name evidence="13" type="primary">dxr</name>
    <name evidence="17" type="ORF">C2H86_20390</name>
</gene>
<dbReference type="InterPro" id="IPR013512">
    <property type="entry name" value="DXP_reductoisomerase_N"/>
</dbReference>
<dbReference type="UniPathway" id="UPA00056">
    <property type="reaction ID" value="UER00092"/>
</dbReference>
<dbReference type="Gene3D" id="1.10.1740.10">
    <property type="match status" value="1"/>
</dbReference>
<feature type="binding site" evidence="13">
    <location>
        <position position="226"/>
    </location>
    <ligand>
        <name>1-deoxy-D-xylulose 5-phosphate</name>
        <dbReference type="ChEBI" id="CHEBI:57792"/>
    </ligand>
</feature>
<evidence type="ECO:0000256" key="4">
    <source>
        <dbReference type="ARBA" id="ARBA00012366"/>
    </source>
</evidence>
<dbReference type="EC" id="1.1.1.267" evidence="4 13"/>
<evidence type="ECO:0000259" key="16">
    <source>
        <dbReference type="Pfam" id="PF13288"/>
    </source>
</evidence>
<dbReference type="Gene3D" id="3.40.50.720">
    <property type="entry name" value="NAD(P)-binding Rossmann-like Domain"/>
    <property type="match status" value="1"/>
</dbReference>
<feature type="binding site" evidence="13">
    <location>
        <position position="127"/>
    </location>
    <ligand>
        <name>NADPH</name>
        <dbReference type="ChEBI" id="CHEBI:57783"/>
    </ligand>
</feature>
<dbReference type="NCBIfam" id="TIGR00243">
    <property type="entry name" value="Dxr"/>
    <property type="match status" value="1"/>
</dbReference>
<dbReference type="Pfam" id="PF13288">
    <property type="entry name" value="DXPR_C"/>
    <property type="match status" value="1"/>
</dbReference>
<dbReference type="InterPro" id="IPR003821">
    <property type="entry name" value="DXP_reductoisomerase"/>
</dbReference>
<dbReference type="InterPro" id="IPR036169">
    <property type="entry name" value="DXPR_C_sf"/>
</dbReference>
<feature type="domain" description="1-deoxy-D-xylulose 5-phosphate reductoisomerase C-terminal" evidence="15">
    <location>
        <begin position="149"/>
        <end position="237"/>
    </location>
</feature>
<feature type="binding site" evidence="13">
    <location>
        <position position="153"/>
    </location>
    <ligand>
        <name>Mn(2+)</name>
        <dbReference type="ChEBI" id="CHEBI:29035"/>
    </ligand>
</feature>
<dbReference type="NCBIfam" id="NF003938">
    <property type="entry name" value="PRK05447.1-1"/>
    <property type="match status" value="1"/>
</dbReference>
<feature type="binding site" evidence="13">
    <location>
        <position position="129"/>
    </location>
    <ligand>
        <name>NADPH</name>
        <dbReference type="ChEBI" id="CHEBI:57783"/>
    </ligand>
</feature>
<dbReference type="SUPFAM" id="SSF55347">
    <property type="entry name" value="Glyceraldehyde-3-phosphate dehydrogenase-like, C-terminal domain"/>
    <property type="match status" value="1"/>
</dbReference>
<dbReference type="SUPFAM" id="SSF51735">
    <property type="entry name" value="NAD(P)-binding Rossmann-fold domains"/>
    <property type="match status" value="1"/>
</dbReference>
<organism evidence="17 18">
    <name type="scientific">Pseudomonas putida</name>
    <name type="common">Arthrobacter siderocapsulatus</name>
    <dbReference type="NCBI Taxonomy" id="303"/>
    <lineage>
        <taxon>Bacteria</taxon>
        <taxon>Pseudomonadati</taxon>
        <taxon>Pseudomonadota</taxon>
        <taxon>Gammaproteobacteria</taxon>
        <taxon>Pseudomonadales</taxon>
        <taxon>Pseudomonadaceae</taxon>
        <taxon>Pseudomonas</taxon>
    </lineage>
</organism>
<evidence type="ECO:0000256" key="2">
    <source>
        <dbReference type="ARBA" id="ARBA00005094"/>
    </source>
</evidence>
<dbReference type="GO" id="GO:0030145">
    <property type="term" value="F:manganese ion binding"/>
    <property type="evidence" value="ECO:0007669"/>
    <property type="project" value="TreeGrafter"/>
</dbReference>
<feature type="binding site" evidence="13">
    <location>
        <position position="184"/>
    </location>
    <ligand>
        <name>1-deoxy-D-xylulose 5-phosphate</name>
        <dbReference type="ChEBI" id="CHEBI:57792"/>
    </ligand>
</feature>
<dbReference type="Pfam" id="PF08436">
    <property type="entry name" value="DXP_redisom_C"/>
    <property type="match status" value="1"/>
</dbReference>
<evidence type="ECO:0000256" key="10">
    <source>
        <dbReference type="ARBA" id="ARBA00048543"/>
    </source>
</evidence>
<dbReference type="NCBIfam" id="NF009114">
    <property type="entry name" value="PRK12464.1"/>
    <property type="match status" value="1"/>
</dbReference>
<keyword evidence="13" id="KW-0460">Magnesium</keyword>
<evidence type="ECO:0000313" key="17">
    <source>
        <dbReference type="EMBL" id="QHG66621.1"/>
    </source>
</evidence>
<accession>A0A6I6XLN2</accession>
<dbReference type="Pfam" id="PF02670">
    <property type="entry name" value="DXP_reductoisom"/>
    <property type="match status" value="1"/>
</dbReference>
<feature type="binding site" evidence="13">
    <location>
        <position position="213"/>
    </location>
    <ligand>
        <name>NADPH</name>
        <dbReference type="ChEBI" id="CHEBI:57783"/>
    </ligand>
</feature>
<feature type="binding site" evidence="13">
    <location>
        <position position="13"/>
    </location>
    <ligand>
        <name>NADPH</name>
        <dbReference type="ChEBI" id="CHEBI:57783"/>
    </ligand>
</feature>
<comment type="cofactor">
    <cofactor evidence="13">
        <name>Mg(2+)</name>
        <dbReference type="ChEBI" id="CHEBI:18420"/>
    </cofactor>
    <cofactor evidence="13">
        <name>Mn(2+)</name>
        <dbReference type="ChEBI" id="CHEBI:29035"/>
    </cofactor>
</comment>
<feature type="domain" description="DXP reductoisomerase C-terminal" evidence="16">
    <location>
        <begin position="269"/>
        <end position="385"/>
    </location>
</feature>
<dbReference type="GO" id="GO:0070402">
    <property type="term" value="F:NADPH binding"/>
    <property type="evidence" value="ECO:0007669"/>
    <property type="project" value="InterPro"/>
</dbReference>
<dbReference type="EMBL" id="CP026115">
    <property type="protein sequence ID" value="QHG66621.1"/>
    <property type="molecule type" value="Genomic_DNA"/>
</dbReference>
<dbReference type="RefSeq" id="WP_159411782.1">
    <property type="nucleotide sequence ID" value="NZ_CP026115.2"/>
</dbReference>
<dbReference type="FunFam" id="1.10.1740.10:FF:000004">
    <property type="entry name" value="1-deoxy-D-xylulose 5-phosphate reductoisomerase"/>
    <property type="match status" value="1"/>
</dbReference>
<evidence type="ECO:0000256" key="13">
    <source>
        <dbReference type="HAMAP-Rule" id="MF_00183"/>
    </source>
</evidence>
<comment type="caution">
    <text evidence="13">Lacks conserved residue(s) required for the propagation of feature annotation.</text>
</comment>
<feature type="binding site" evidence="13">
    <location>
        <position position="16"/>
    </location>
    <ligand>
        <name>NADPH</name>
        <dbReference type="ChEBI" id="CHEBI:57783"/>
    </ligand>
</feature>
<dbReference type="AlphaFoldDB" id="A0A6I6XLN2"/>
<keyword evidence="5 13" id="KW-0479">Metal-binding</keyword>
<comment type="catalytic activity">
    <reaction evidence="10">
        <text>2-C-methyl-D-erythritol 4-phosphate + NADP(+) = 1-deoxy-D-xylulose 5-phosphate + NADPH + H(+)</text>
        <dbReference type="Rhea" id="RHEA:13717"/>
        <dbReference type="ChEBI" id="CHEBI:15378"/>
        <dbReference type="ChEBI" id="CHEBI:57783"/>
        <dbReference type="ChEBI" id="CHEBI:57792"/>
        <dbReference type="ChEBI" id="CHEBI:58262"/>
        <dbReference type="ChEBI" id="CHEBI:58349"/>
        <dbReference type="EC" id="1.1.1.267"/>
    </reaction>
    <physiologicalReaction direction="right-to-left" evidence="10">
        <dbReference type="Rhea" id="RHEA:13719"/>
    </physiologicalReaction>
</comment>
<feature type="binding site" evidence="13">
    <location>
        <position position="229"/>
    </location>
    <ligand>
        <name>Mn(2+)</name>
        <dbReference type="ChEBI" id="CHEBI:29035"/>
    </ligand>
</feature>
<keyword evidence="7 13" id="KW-0560">Oxidoreductase</keyword>
<dbReference type="HAMAP" id="MF_00183">
    <property type="entry name" value="DXP_reductoisom"/>
    <property type="match status" value="1"/>
</dbReference>
<evidence type="ECO:0000256" key="8">
    <source>
        <dbReference type="ARBA" id="ARBA00023211"/>
    </source>
</evidence>
<feature type="binding site" evidence="13">
    <location>
        <position position="225"/>
    </location>
    <ligand>
        <name>1-deoxy-D-xylulose 5-phosphate</name>
        <dbReference type="ChEBI" id="CHEBI:57792"/>
    </ligand>
</feature>
<feature type="binding site" evidence="13">
    <location>
        <position position="155"/>
    </location>
    <ligand>
        <name>Mn(2+)</name>
        <dbReference type="ChEBI" id="CHEBI:29035"/>
    </ligand>
</feature>
<evidence type="ECO:0000259" key="14">
    <source>
        <dbReference type="Pfam" id="PF02670"/>
    </source>
</evidence>
<comment type="similarity">
    <text evidence="3 13">Belongs to the DXR family.</text>
</comment>
<dbReference type="InterPro" id="IPR013644">
    <property type="entry name" value="DXP_reductoisomerase_C"/>
</dbReference>
<dbReference type="FunFam" id="3.40.50.720:FF:000045">
    <property type="entry name" value="1-deoxy-D-xylulose 5-phosphate reductoisomerase"/>
    <property type="match status" value="1"/>
</dbReference>
<feature type="binding site" evidence="13">
    <location>
        <position position="15"/>
    </location>
    <ligand>
        <name>NADPH</name>
        <dbReference type="ChEBI" id="CHEBI:57783"/>
    </ligand>
</feature>
<dbReference type="InterPro" id="IPR026877">
    <property type="entry name" value="DXPR_C"/>
</dbReference>